<keyword evidence="4" id="KW-1185">Reference proteome</keyword>
<feature type="region of interest" description="Disordered" evidence="1">
    <location>
        <begin position="64"/>
        <end position="83"/>
    </location>
</feature>
<proteinExistence type="predicted"/>
<dbReference type="Proteomes" id="UP000653099">
    <property type="component" value="Unassembled WGS sequence"/>
</dbReference>
<accession>A0A830EIW8</accession>
<dbReference type="Pfam" id="PF26006">
    <property type="entry name" value="DUF7999"/>
    <property type="match status" value="1"/>
</dbReference>
<evidence type="ECO:0000259" key="2">
    <source>
        <dbReference type="Pfam" id="PF26006"/>
    </source>
</evidence>
<protein>
    <recommendedName>
        <fullName evidence="2">DUF7999 domain-containing protein</fullName>
    </recommendedName>
</protein>
<sequence length="83" mass="8883">MFTVVESMNAHNAVTVRSDATHATYHLVAYADESTHSVVSSLSAGESTRLSLSRVGDRANVWRADAAAPRPVEPATDDRTPSN</sequence>
<comment type="caution">
    <text evidence="3">The sequence shown here is derived from an EMBL/GenBank/DDBJ whole genome shotgun (WGS) entry which is preliminary data.</text>
</comment>
<reference evidence="3" key="1">
    <citation type="journal article" date="2014" name="Int. J. Syst. Evol. Microbiol.">
        <title>Complete genome sequence of Corynebacterium casei LMG S-19264T (=DSM 44701T), isolated from a smear-ripened cheese.</title>
        <authorList>
            <consortium name="US DOE Joint Genome Institute (JGI-PGF)"/>
            <person name="Walter F."/>
            <person name="Albersmeier A."/>
            <person name="Kalinowski J."/>
            <person name="Ruckert C."/>
        </authorList>
    </citation>
    <scope>NUCLEOTIDE SEQUENCE</scope>
    <source>
        <strain evidence="3">JCM 14359</strain>
    </source>
</reference>
<name>A0A830EIW8_9EURY</name>
<gene>
    <name evidence="3" type="ORF">GCM10008995_27320</name>
</gene>
<reference evidence="3" key="2">
    <citation type="submission" date="2020-09" db="EMBL/GenBank/DDBJ databases">
        <authorList>
            <person name="Sun Q."/>
            <person name="Ohkuma M."/>
        </authorList>
    </citation>
    <scope>NUCLEOTIDE SEQUENCE</scope>
    <source>
        <strain evidence="3">JCM 14359</strain>
    </source>
</reference>
<dbReference type="InterPro" id="IPR058312">
    <property type="entry name" value="DUF7999"/>
</dbReference>
<dbReference type="EMBL" id="BMOC01000025">
    <property type="protein sequence ID" value="GGJ16017.1"/>
    <property type="molecule type" value="Genomic_DNA"/>
</dbReference>
<evidence type="ECO:0000313" key="3">
    <source>
        <dbReference type="EMBL" id="GGJ16017.1"/>
    </source>
</evidence>
<dbReference type="AlphaFoldDB" id="A0A830EIW8"/>
<feature type="domain" description="DUF7999" evidence="2">
    <location>
        <begin position="2"/>
        <end position="70"/>
    </location>
</feature>
<evidence type="ECO:0000256" key="1">
    <source>
        <dbReference type="SAM" id="MobiDB-lite"/>
    </source>
</evidence>
<evidence type="ECO:0000313" key="4">
    <source>
        <dbReference type="Proteomes" id="UP000653099"/>
    </source>
</evidence>
<organism evidence="3 4">
    <name type="scientific">Halobellus salinus</name>
    <dbReference type="NCBI Taxonomy" id="931585"/>
    <lineage>
        <taxon>Archaea</taxon>
        <taxon>Methanobacteriati</taxon>
        <taxon>Methanobacteriota</taxon>
        <taxon>Stenosarchaea group</taxon>
        <taxon>Halobacteria</taxon>
        <taxon>Halobacteriales</taxon>
        <taxon>Haloferacaceae</taxon>
        <taxon>Halobellus</taxon>
    </lineage>
</organism>